<dbReference type="OrthoDB" id="463286at2"/>
<dbReference type="STRING" id="361279.SAMN05421663_10787"/>
<evidence type="ECO:0000313" key="1">
    <source>
        <dbReference type="EMBL" id="SDD15320.1"/>
    </source>
</evidence>
<dbReference type="EMBL" id="FMZB01000007">
    <property type="protein sequence ID" value="SDD15320.1"/>
    <property type="molecule type" value="Genomic_DNA"/>
</dbReference>
<dbReference type="Proteomes" id="UP000198666">
    <property type="component" value="Unassembled WGS sequence"/>
</dbReference>
<dbReference type="RefSeq" id="WP_093727704.1">
    <property type="nucleotide sequence ID" value="NZ_FMZB01000007.1"/>
</dbReference>
<dbReference type="PANTHER" id="PTHR36039">
    <property type="match status" value="1"/>
</dbReference>
<keyword evidence="2" id="KW-1185">Reference proteome</keyword>
<proteinExistence type="predicted"/>
<gene>
    <name evidence="1" type="ORF">SAMN05421663_10787</name>
</gene>
<dbReference type="SUPFAM" id="SSF55144">
    <property type="entry name" value="LigT-like"/>
    <property type="match status" value="1"/>
</dbReference>
<sequence length="156" mass="17820">MIAALWTELQEKEITDYPFRRKGHRPHLTFASITEVEPVLLHGLQQISAKFKPLPLSFHLFGSFIKSDTFLLIPNFNGALTELHRKINALHSAAPFFTPDNWIPHITIANYLSQTQFAAVQQVAKQRLDPFMATMINLAIIQVRESDVAELQTYSF</sequence>
<dbReference type="AlphaFoldDB" id="A0A1G6SEG4"/>
<dbReference type="PANTHER" id="PTHR36039:SF2">
    <property type="entry name" value="RNA LIGASE_CYCLIC NUCLEOTIDE PHOSPHODIESTERASE FAMILY PROTEIN"/>
    <property type="match status" value="1"/>
</dbReference>
<reference evidence="2" key="1">
    <citation type="submission" date="2016-10" db="EMBL/GenBank/DDBJ databases">
        <authorList>
            <person name="Varghese N."/>
            <person name="Submissions S."/>
        </authorList>
    </citation>
    <scope>NUCLEOTIDE SEQUENCE [LARGE SCALE GENOMIC DNA]</scope>
    <source>
        <strain evidence="2">DSM 21620</strain>
    </source>
</reference>
<name>A0A1G6SEG4_9BACI</name>
<organism evidence="1 2">
    <name type="scientific">Terribacillus halophilus</name>
    <dbReference type="NCBI Taxonomy" id="361279"/>
    <lineage>
        <taxon>Bacteria</taxon>
        <taxon>Bacillati</taxon>
        <taxon>Bacillota</taxon>
        <taxon>Bacilli</taxon>
        <taxon>Bacillales</taxon>
        <taxon>Bacillaceae</taxon>
        <taxon>Terribacillus</taxon>
    </lineage>
</organism>
<protein>
    <submittedName>
        <fullName evidence="1">2'-5' RNA ligase superfamily protein</fullName>
    </submittedName>
</protein>
<dbReference type="Gene3D" id="3.90.1140.10">
    <property type="entry name" value="Cyclic phosphodiesterase"/>
    <property type="match status" value="1"/>
</dbReference>
<keyword evidence="1" id="KW-0436">Ligase</keyword>
<dbReference type="InterPro" id="IPR009097">
    <property type="entry name" value="Cyclic_Pdiesterase"/>
</dbReference>
<evidence type="ECO:0000313" key="2">
    <source>
        <dbReference type="Proteomes" id="UP000198666"/>
    </source>
</evidence>
<dbReference type="GO" id="GO:0016874">
    <property type="term" value="F:ligase activity"/>
    <property type="evidence" value="ECO:0007669"/>
    <property type="project" value="UniProtKB-KW"/>
</dbReference>
<dbReference type="Pfam" id="PF13563">
    <property type="entry name" value="2_5_RNA_ligase2"/>
    <property type="match status" value="1"/>
</dbReference>
<accession>A0A1G6SEG4</accession>